<keyword evidence="1" id="KW-0175">Coiled coil</keyword>
<evidence type="ECO:0000313" key="3">
    <source>
        <dbReference type="EMBL" id="TQV71110.1"/>
    </source>
</evidence>
<feature type="coiled-coil region" evidence="1">
    <location>
        <begin position="1047"/>
        <end position="1081"/>
    </location>
</feature>
<dbReference type="EMBL" id="VIKR01000007">
    <property type="protein sequence ID" value="TQV71110.1"/>
    <property type="molecule type" value="Genomic_DNA"/>
</dbReference>
<gene>
    <name evidence="3" type="ORF">FLL45_22550</name>
</gene>
<dbReference type="GO" id="GO:0010411">
    <property type="term" value="P:xyloglucan metabolic process"/>
    <property type="evidence" value="ECO:0007669"/>
    <property type="project" value="TreeGrafter"/>
</dbReference>
<evidence type="ECO:0000256" key="1">
    <source>
        <dbReference type="SAM" id="Coils"/>
    </source>
</evidence>
<name>A0A545T1L2_9GAMM</name>
<dbReference type="AlphaFoldDB" id="A0A545T1L2"/>
<reference evidence="3 4" key="1">
    <citation type="submission" date="2019-06" db="EMBL/GenBank/DDBJ databases">
        <title>Draft genome of Aliikangiella marina GYP-15.</title>
        <authorList>
            <person name="Wang G."/>
        </authorList>
    </citation>
    <scope>NUCLEOTIDE SEQUENCE [LARGE SCALE GENOMIC DNA]</scope>
    <source>
        <strain evidence="3 4">GYP-15</strain>
    </source>
</reference>
<protein>
    <submittedName>
        <fullName evidence="3">Glycosyl hydrolase</fullName>
    </submittedName>
</protein>
<keyword evidence="4" id="KW-1185">Reference proteome</keyword>
<proteinExistence type="predicted"/>
<evidence type="ECO:0000313" key="4">
    <source>
        <dbReference type="Proteomes" id="UP000317839"/>
    </source>
</evidence>
<dbReference type="Proteomes" id="UP000317839">
    <property type="component" value="Unassembled WGS sequence"/>
</dbReference>
<feature type="chain" id="PRO_5022204269" evidence="2">
    <location>
        <begin position="24"/>
        <end position="1091"/>
    </location>
</feature>
<keyword evidence="3" id="KW-0378">Hydrolase</keyword>
<dbReference type="OrthoDB" id="9813892at2"/>
<dbReference type="GO" id="GO:0016787">
    <property type="term" value="F:hydrolase activity"/>
    <property type="evidence" value="ECO:0007669"/>
    <property type="project" value="UniProtKB-KW"/>
</dbReference>
<dbReference type="SUPFAM" id="SSF110296">
    <property type="entry name" value="Oligoxyloglucan reducing end-specific cellobiohydrolase"/>
    <property type="match status" value="3"/>
</dbReference>
<evidence type="ECO:0000256" key="2">
    <source>
        <dbReference type="SAM" id="SignalP"/>
    </source>
</evidence>
<keyword evidence="2" id="KW-0732">Signal</keyword>
<accession>A0A545T1L2</accession>
<dbReference type="InterPro" id="IPR015943">
    <property type="entry name" value="WD40/YVTN_repeat-like_dom_sf"/>
</dbReference>
<sequence length="1091" mass="122633">MNFRKTVFLLSSLLMALSQPIVAKEKDKKNDASPLASIPMRSIGPAMISGRISDFAFNPESPQEFYVATSSGNLWKTENNMTTWTPLFEKEGAYALGVIEMAQGNKHLLWVGTGENNSQRSVANGDGVYKSEDGGKSWKNMGLKNSGHISQIWINPTNHDEVLVASQGPLWSDGGDRGLYKTEDGGKNWKLILEIDQYTGVNEFVVDPRNFNNIVASSYQRRRHVWTLINGGPGSDIHKTTDGGKTWKKISAGLPTEDMGRIGLAMAPSAPDILYAIIEGSKKEQGVYRSTNFGQTWKKRSSHMTSSPQYYNELVVDPKNSNKVYSLDTYTKVSEDGGKTFTPLSSEFRHVDDHALWIDPNNTNHLVIGGDGGVYESWDGGNLWRHAQNLPLAQFYRIQPDNAEPFYNVCGGTQDNNSLCAPSRTEVIHGITNADWTIVIGGDGYKPQIDPTDHNTIYAQYQYGGLARYDKRTKELISITPHPKSGENQYKWNWNTPLLISPHKSTRLFYAAEKVFQSDDRGENWQAISPDLTRQLDRNKLKVMGRVWSVDTIAKNVSTSKWGSIIALSESPLREGLIYVGSDDGVISVTEDNGKNWRQEDSFKGVPDMSLVEDIITSLHDENVAYAVFDNHKRGDYKPYVFKTTNKGKSWKLISNDLPKWGSAHTIAEDHIDPNLLFVGTEYGLFVTQNGGKNWSKMTGGLPTISVRDIEIQRRESDLVVGTFGRGIYIVDDYSPLRTKPKELRAFEATLFPVKDPWLYLERNQYGNEKKGANGNELFTADNPTYGAVFSYYLRDGFKTLKVQRREKEKELEKQLKDTPYPSWENLRKEDNEESPSVYVEVKDSKGKVVRRVSASTKKGFHRVAWDMRYPSLAPIQLKKSSGYIPPWGHPPKGPIALPGEYTATLKKRQFGKVEDLSKPQKFTVKLLNNSPEIATDREALLAAQMRAGDLYRRVQGATKAYAELKSRIDHVKQAISETVDSTEQQAQKVRVLSQKLTSISTLLRGDRTISSRQEPVPWSVSARTTFIYRSIANSQFDVSGNHLASLSIAEAEYQRVANQMQQLDQELQLLESEMEQIKAPWTPGRVPADL</sequence>
<dbReference type="PANTHER" id="PTHR43739:SF5">
    <property type="entry name" value="EXO-ALPHA-SIALIDASE"/>
    <property type="match status" value="1"/>
</dbReference>
<dbReference type="RefSeq" id="WP_142944327.1">
    <property type="nucleotide sequence ID" value="NZ_VIKR01000007.1"/>
</dbReference>
<comment type="caution">
    <text evidence="3">The sequence shown here is derived from an EMBL/GenBank/DDBJ whole genome shotgun (WGS) entry which is preliminary data.</text>
</comment>
<feature type="signal peptide" evidence="2">
    <location>
        <begin position="1"/>
        <end position="23"/>
    </location>
</feature>
<organism evidence="3 4">
    <name type="scientific">Aliikangiella marina</name>
    <dbReference type="NCBI Taxonomy" id="1712262"/>
    <lineage>
        <taxon>Bacteria</taxon>
        <taxon>Pseudomonadati</taxon>
        <taxon>Pseudomonadota</taxon>
        <taxon>Gammaproteobacteria</taxon>
        <taxon>Oceanospirillales</taxon>
        <taxon>Pleioneaceae</taxon>
        <taxon>Aliikangiella</taxon>
    </lineage>
</organism>
<dbReference type="CDD" id="cd15482">
    <property type="entry name" value="Sialidase_non-viral"/>
    <property type="match status" value="1"/>
</dbReference>
<dbReference type="InterPro" id="IPR052025">
    <property type="entry name" value="Xyloglucanase_GH74"/>
</dbReference>
<dbReference type="Gene3D" id="2.130.10.10">
    <property type="entry name" value="YVTN repeat-like/Quinoprotein amine dehydrogenase"/>
    <property type="match status" value="5"/>
</dbReference>
<dbReference type="PANTHER" id="PTHR43739">
    <property type="entry name" value="XYLOGLUCANASE (EUROFUNG)"/>
    <property type="match status" value="1"/>
</dbReference>